<evidence type="ECO:0000313" key="3">
    <source>
        <dbReference type="Proteomes" id="UP001153404"/>
    </source>
</evidence>
<gene>
    <name evidence="2" type="ORF">OMP40_11055</name>
</gene>
<dbReference type="EMBL" id="JAPDIA010000003">
    <property type="protein sequence ID" value="MDG0809813.1"/>
    <property type="molecule type" value="Genomic_DNA"/>
</dbReference>
<dbReference type="PANTHER" id="PTHR18964:SF149">
    <property type="entry name" value="BIFUNCTIONAL UDP-N-ACETYLGLUCOSAMINE 2-EPIMERASE_N-ACETYLMANNOSAMINE KINASE"/>
    <property type="match status" value="1"/>
</dbReference>
<dbReference type="CDD" id="cd24068">
    <property type="entry name" value="ASKHA_NBD_ROK_FnNanK-like"/>
    <property type="match status" value="1"/>
</dbReference>
<protein>
    <submittedName>
        <fullName evidence="2">ROK family protein</fullName>
    </submittedName>
</protein>
<organism evidence="2 3">
    <name type="scientific">Cohnella rhizosphaerae</name>
    <dbReference type="NCBI Taxonomy" id="1457232"/>
    <lineage>
        <taxon>Bacteria</taxon>
        <taxon>Bacillati</taxon>
        <taxon>Bacillota</taxon>
        <taxon>Bacilli</taxon>
        <taxon>Bacillales</taxon>
        <taxon>Paenibacillaceae</taxon>
        <taxon>Cohnella</taxon>
    </lineage>
</organism>
<dbReference type="SUPFAM" id="SSF53067">
    <property type="entry name" value="Actin-like ATPase domain"/>
    <property type="match status" value="1"/>
</dbReference>
<reference evidence="2" key="1">
    <citation type="submission" date="2022-10" db="EMBL/GenBank/DDBJ databases">
        <title>Comparative genomic analysis of Cohnella hashimotonis sp. nov., isolated from the International Space Station.</title>
        <authorList>
            <person name="Simpson A."/>
            <person name="Venkateswaran K."/>
        </authorList>
    </citation>
    <scope>NUCLEOTIDE SEQUENCE</scope>
    <source>
        <strain evidence="2">DSM 28161</strain>
    </source>
</reference>
<dbReference type="Gene3D" id="3.30.420.40">
    <property type="match status" value="2"/>
</dbReference>
<keyword evidence="3" id="KW-1185">Reference proteome</keyword>
<accession>A0A9X4KSP2</accession>
<dbReference type="AlphaFoldDB" id="A0A9X4KSP2"/>
<evidence type="ECO:0000313" key="2">
    <source>
        <dbReference type="EMBL" id="MDG0809813.1"/>
    </source>
</evidence>
<sequence>MGKRCAIGMDIGGTQLKAGIVRDDGKVLYQCTAPTLAISGREALLGQIGAIANDLKGTADEWDFELAGTGIGTAGFVDLNGTVAEATGNLPGWSGTRLKEEMESRLQVPVRVDNDANAMAAGEMWLGAGKDAEHFIMITLGTGVGGSIVHDRRIYRGREGFAGALGHQRVVIEGEACTCGQRGCWEQYASVTALRRLMVTKGVQASTAEELFEDLRNGDPAAMSVVDEYARNIAVGLANLIHVFNPSSIIVGGERLRLRETPCSSRFGDT</sequence>
<evidence type="ECO:0000256" key="1">
    <source>
        <dbReference type="ARBA" id="ARBA00006479"/>
    </source>
</evidence>
<dbReference type="Proteomes" id="UP001153404">
    <property type="component" value="Unassembled WGS sequence"/>
</dbReference>
<name>A0A9X4KSP2_9BACL</name>
<proteinExistence type="inferred from homology"/>
<comment type="similarity">
    <text evidence="1">Belongs to the ROK (NagC/XylR) family.</text>
</comment>
<dbReference type="Pfam" id="PF00480">
    <property type="entry name" value="ROK"/>
    <property type="match status" value="1"/>
</dbReference>
<dbReference type="InterPro" id="IPR043129">
    <property type="entry name" value="ATPase_NBD"/>
</dbReference>
<dbReference type="InterPro" id="IPR000600">
    <property type="entry name" value="ROK"/>
</dbReference>
<dbReference type="RefSeq" id="WP_277531302.1">
    <property type="nucleotide sequence ID" value="NZ_JAPDIA010000003.1"/>
</dbReference>
<comment type="caution">
    <text evidence="2">The sequence shown here is derived from an EMBL/GenBank/DDBJ whole genome shotgun (WGS) entry which is preliminary data.</text>
</comment>
<dbReference type="PANTHER" id="PTHR18964">
    <property type="entry name" value="ROK (REPRESSOR, ORF, KINASE) FAMILY"/>
    <property type="match status" value="1"/>
</dbReference>